<proteinExistence type="inferred from homology"/>
<evidence type="ECO:0000313" key="13">
    <source>
        <dbReference type="Proteomes" id="UP001209878"/>
    </source>
</evidence>
<evidence type="ECO:0000256" key="1">
    <source>
        <dbReference type="ARBA" id="ARBA00001936"/>
    </source>
</evidence>
<dbReference type="GO" id="GO:0016787">
    <property type="term" value="F:hydrolase activity"/>
    <property type="evidence" value="ECO:0007669"/>
    <property type="project" value="UniProtKB-KW"/>
</dbReference>
<dbReference type="GO" id="GO:0006506">
    <property type="term" value="P:GPI anchor biosynthetic process"/>
    <property type="evidence" value="ECO:0007669"/>
    <property type="project" value="InterPro"/>
</dbReference>
<keyword evidence="7 10" id="KW-1133">Transmembrane helix</keyword>
<evidence type="ECO:0000256" key="2">
    <source>
        <dbReference type="ARBA" id="ARBA00004141"/>
    </source>
</evidence>
<dbReference type="InterPro" id="IPR004843">
    <property type="entry name" value="Calcineurin-like_PHP"/>
</dbReference>
<evidence type="ECO:0000259" key="11">
    <source>
        <dbReference type="Pfam" id="PF00149"/>
    </source>
</evidence>
<dbReference type="Gene3D" id="3.60.21.10">
    <property type="match status" value="1"/>
</dbReference>
<comment type="subcellular location">
    <subcellularLocation>
        <location evidence="2">Membrane</location>
        <topology evidence="2">Multi-pass membrane protein</topology>
    </subcellularLocation>
</comment>
<keyword evidence="5" id="KW-0479">Metal-binding</keyword>
<accession>A0AAD9UGS8</accession>
<dbReference type="AlphaFoldDB" id="A0AAD9UGS8"/>
<feature type="domain" description="Calcineurin-like phosphoesterase" evidence="11">
    <location>
        <begin position="60"/>
        <end position="300"/>
    </location>
</feature>
<dbReference type="GO" id="GO:0046872">
    <property type="term" value="F:metal ion binding"/>
    <property type="evidence" value="ECO:0007669"/>
    <property type="project" value="UniProtKB-KW"/>
</dbReference>
<reference evidence="12" key="1">
    <citation type="journal article" date="2023" name="Mol. Biol. Evol.">
        <title>Third-Generation Sequencing Reveals the Adaptive Role of the Epigenome in Three Deep-Sea Polychaetes.</title>
        <authorList>
            <person name="Perez M."/>
            <person name="Aroh O."/>
            <person name="Sun Y."/>
            <person name="Lan Y."/>
            <person name="Juniper S.K."/>
            <person name="Young C.R."/>
            <person name="Angers B."/>
            <person name="Qian P.Y."/>
        </authorList>
    </citation>
    <scope>NUCLEOTIDE SEQUENCE</scope>
    <source>
        <strain evidence="12">R07B-5</strain>
    </source>
</reference>
<name>A0AAD9UGS8_RIDPI</name>
<keyword evidence="8 10" id="KW-0472">Membrane</keyword>
<evidence type="ECO:0000256" key="4">
    <source>
        <dbReference type="ARBA" id="ARBA00022692"/>
    </source>
</evidence>
<dbReference type="GO" id="GO:0016020">
    <property type="term" value="C:membrane"/>
    <property type="evidence" value="ECO:0007669"/>
    <property type="project" value="UniProtKB-SubCell"/>
</dbReference>
<evidence type="ECO:0000256" key="9">
    <source>
        <dbReference type="ARBA" id="ARBA00023211"/>
    </source>
</evidence>
<dbReference type="SUPFAM" id="SSF56300">
    <property type="entry name" value="Metallo-dependent phosphatases"/>
    <property type="match status" value="1"/>
</dbReference>
<evidence type="ECO:0000256" key="5">
    <source>
        <dbReference type="ARBA" id="ARBA00022723"/>
    </source>
</evidence>
<keyword evidence="4 10" id="KW-0812">Transmembrane</keyword>
<dbReference type="PANTHER" id="PTHR13315:SF0">
    <property type="entry name" value="METALLOPHOSPHOESTERASE 1"/>
    <property type="match status" value="1"/>
</dbReference>
<dbReference type="EMBL" id="JAODUO010000121">
    <property type="protein sequence ID" value="KAK2188824.1"/>
    <property type="molecule type" value="Genomic_DNA"/>
</dbReference>
<comment type="cofactor">
    <cofactor evidence="1">
        <name>Mn(2+)</name>
        <dbReference type="ChEBI" id="CHEBI:29035"/>
    </cofactor>
</comment>
<dbReference type="Pfam" id="PF00149">
    <property type="entry name" value="Metallophos"/>
    <property type="match status" value="1"/>
</dbReference>
<evidence type="ECO:0000256" key="7">
    <source>
        <dbReference type="ARBA" id="ARBA00022989"/>
    </source>
</evidence>
<keyword evidence="6" id="KW-0378">Hydrolase</keyword>
<dbReference type="InterPro" id="IPR033308">
    <property type="entry name" value="PGAP5/Cdc1/Ted1"/>
</dbReference>
<feature type="transmembrane region" description="Helical" evidence="10">
    <location>
        <begin position="12"/>
        <end position="33"/>
    </location>
</feature>
<keyword evidence="9" id="KW-0464">Manganese</keyword>
<dbReference type="Proteomes" id="UP001209878">
    <property type="component" value="Unassembled WGS sequence"/>
</dbReference>
<comment type="similarity">
    <text evidence="3">Belongs to the metallophosphoesterase superfamily. MPPE1 family.</text>
</comment>
<protein>
    <recommendedName>
        <fullName evidence="11">Calcineurin-like phosphoesterase domain-containing protein</fullName>
    </recommendedName>
</protein>
<comment type="caution">
    <text evidence="12">The sequence shown here is derived from an EMBL/GenBank/DDBJ whole genome shotgun (WGS) entry which is preliminary data.</text>
</comment>
<dbReference type="InterPro" id="IPR029052">
    <property type="entry name" value="Metallo-depent_PP-like"/>
</dbReference>
<organism evidence="12 13">
    <name type="scientific">Ridgeia piscesae</name>
    <name type="common">Tubeworm</name>
    <dbReference type="NCBI Taxonomy" id="27915"/>
    <lineage>
        <taxon>Eukaryota</taxon>
        <taxon>Metazoa</taxon>
        <taxon>Spiralia</taxon>
        <taxon>Lophotrochozoa</taxon>
        <taxon>Annelida</taxon>
        <taxon>Polychaeta</taxon>
        <taxon>Sedentaria</taxon>
        <taxon>Canalipalpata</taxon>
        <taxon>Sabellida</taxon>
        <taxon>Siboglinidae</taxon>
        <taxon>Ridgeia</taxon>
    </lineage>
</organism>
<evidence type="ECO:0000256" key="8">
    <source>
        <dbReference type="ARBA" id="ARBA00023136"/>
    </source>
</evidence>
<feature type="transmembrane region" description="Helical" evidence="10">
    <location>
        <begin position="350"/>
        <end position="368"/>
    </location>
</feature>
<evidence type="ECO:0000256" key="6">
    <source>
        <dbReference type="ARBA" id="ARBA00022801"/>
    </source>
</evidence>
<keyword evidence="13" id="KW-1185">Reference proteome</keyword>
<gene>
    <name evidence="12" type="ORF">NP493_122g02010</name>
</gene>
<dbReference type="PANTHER" id="PTHR13315">
    <property type="entry name" value="METALLO PHOSPHOESTERASE RELATED"/>
    <property type="match status" value="1"/>
</dbReference>
<sequence length="384" mass="44951">MAVIFMHKRAIWIVLAAILSLFVYNEFLVYYIVLLQCHWPQLDDGRADLDITPTSRLPLKAMIMSDTHLLGSREGHWFDRLRREWQMERSFQTALTLFNPEVIFVLGDLFDEGKWCSDREFKYYVKRFSKMFRHSSHNDMHILVGNHDIGFHSMIEDDKLKRFYRTYSVESAKMVRLKDNIFVSLNSMAFEGDRCDMCQEAMQSLNIIAGTLDCAKFYFQHGNEDPSCGDTTFPYTRPILLQHFPMYRTSDSNCTGIDSAPPDMKNDPFMPKWDCLSKEASEKILRQIKPRMIFAGHTHNFCYHEHVDHTPEWTLASFSWRYKSTPSFLLVTISNNNQAVKKCYLPSEVTVVYTYVIGAIIIIAWIVLPKKFYGYRPPSVEKSR</sequence>
<evidence type="ECO:0000313" key="12">
    <source>
        <dbReference type="EMBL" id="KAK2188824.1"/>
    </source>
</evidence>
<evidence type="ECO:0000256" key="10">
    <source>
        <dbReference type="SAM" id="Phobius"/>
    </source>
</evidence>
<evidence type="ECO:0000256" key="3">
    <source>
        <dbReference type="ARBA" id="ARBA00008895"/>
    </source>
</evidence>